<keyword evidence="2" id="KW-0560">Oxidoreductase</keyword>
<comment type="caution">
    <text evidence="5">The sequence shown here is derived from an EMBL/GenBank/DDBJ whole genome shotgun (WGS) entry which is preliminary data.</text>
</comment>
<protein>
    <recommendedName>
        <fullName evidence="4">D-isomer specific 2-hydroxyacid dehydrogenase NAD-binding domain-containing protein</fullName>
    </recommendedName>
</protein>
<dbReference type="PANTHER" id="PTHR42789">
    <property type="entry name" value="D-ISOMER SPECIFIC 2-HYDROXYACID DEHYDROGENASE FAMILY PROTEIN (AFU_ORTHOLOGUE AFUA_6G10090)"/>
    <property type="match status" value="1"/>
</dbReference>
<evidence type="ECO:0000256" key="3">
    <source>
        <dbReference type="ARBA" id="ARBA00023027"/>
    </source>
</evidence>
<gene>
    <name evidence="5" type="ORF">HYZ11_00425</name>
</gene>
<reference evidence="5" key="1">
    <citation type="submission" date="2020-07" db="EMBL/GenBank/DDBJ databases">
        <title>Huge and variable diversity of episymbiotic CPR bacteria and DPANN archaea in groundwater ecosystems.</title>
        <authorList>
            <person name="He C.Y."/>
            <person name="Keren R."/>
            <person name="Whittaker M."/>
            <person name="Farag I.F."/>
            <person name="Doudna J."/>
            <person name="Cate J.H.D."/>
            <person name="Banfield J.F."/>
        </authorList>
    </citation>
    <scope>NUCLEOTIDE SEQUENCE</scope>
    <source>
        <strain evidence="5">NC_groundwater_763_Ag_S-0.2um_68_21</strain>
    </source>
</reference>
<evidence type="ECO:0000256" key="2">
    <source>
        <dbReference type="ARBA" id="ARBA00023002"/>
    </source>
</evidence>
<dbReference type="PANTHER" id="PTHR42789:SF1">
    <property type="entry name" value="D-ISOMER SPECIFIC 2-HYDROXYACID DEHYDROGENASE FAMILY PROTEIN (AFU_ORTHOLOGUE AFUA_6G10090)"/>
    <property type="match status" value="1"/>
</dbReference>
<dbReference type="InterPro" id="IPR050857">
    <property type="entry name" value="D-2-hydroxyacid_DH"/>
</dbReference>
<dbReference type="InterPro" id="IPR006140">
    <property type="entry name" value="D-isomer_DH_NAD-bd"/>
</dbReference>
<dbReference type="Pfam" id="PF02826">
    <property type="entry name" value="2-Hacid_dh_C"/>
    <property type="match status" value="1"/>
</dbReference>
<evidence type="ECO:0000259" key="4">
    <source>
        <dbReference type="Pfam" id="PF02826"/>
    </source>
</evidence>
<accession>A0A932HW20</accession>
<dbReference type="Proteomes" id="UP000782312">
    <property type="component" value="Unassembled WGS sequence"/>
</dbReference>
<dbReference type="GO" id="GO:0016491">
    <property type="term" value="F:oxidoreductase activity"/>
    <property type="evidence" value="ECO:0007669"/>
    <property type="project" value="UniProtKB-KW"/>
</dbReference>
<dbReference type="EMBL" id="JACPUR010000001">
    <property type="protein sequence ID" value="MBI3126053.1"/>
    <property type="molecule type" value="Genomic_DNA"/>
</dbReference>
<dbReference type="Gene3D" id="3.40.50.720">
    <property type="entry name" value="NAD(P)-binding Rossmann-like Domain"/>
    <property type="match status" value="2"/>
</dbReference>
<evidence type="ECO:0000256" key="1">
    <source>
        <dbReference type="ARBA" id="ARBA00005854"/>
    </source>
</evidence>
<sequence length="185" mass="20377">MKILLRAQEELLKLPLIGDSICRERGARIANDIAPDRAFEEEMKLEWAEKDRIFRKADVTTLHLPLTPQTRRLIGRGQIGVMKPDASLINTARGGLIDEAALAEALRAGRIGGAALDEFGEEPYSGELARLENCPLPSLATRAARRRMEFEARRMYCTSPGASRFPGSCRSGSISCSGGRRLELP</sequence>
<dbReference type="GO" id="GO:0051287">
    <property type="term" value="F:NAD binding"/>
    <property type="evidence" value="ECO:0007669"/>
    <property type="project" value="InterPro"/>
</dbReference>
<feature type="domain" description="D-isomer specific 2-hydroxyacid dehydrogenase NAD-binding" evidence="4">
    <location>
        <begin position="32"/>
        <end position="134"/>
    </location>
</feature>
<dbReference type="InterPro" id="IPR036291">
    <property type="entry name" value="NAD(P)-bd_dom_sf"/>
</dbReference>
<proteinExistence type="inferred from homology"/>
<organism evidence="5 6">
    <name type="scientific">Tectimicrobiota bacterium</name>
    <dbReference type="NCBI Taxonomy" id="2528274"/>
    <lineage>
        <taxon>Bacteria</taxon>
        <taxon>Pseudomonadati</taxon>
        <taxon>Nitrospinota/Tectimicrobiota group</taxon>
        <taxon>Candidatus Tectimicrobiota</taxon>
    </lineage>
</organism>
<dbReference type="AlphaFoldDB" id="A0A932HW20"/>
<name>A0A932HW20_UNCTE</name>
<keyword evidence="3" id="KW-0520">NAD</keyword>
<dbReference type="SUPFAM" id="SSF51735">
    <property type="entry name" value="NAD(P)-binding Rossmann-fold domains"/>
    <property type="match status" value="1"/>
</dbReference>
<comment type="similarity">
    <text evidence="1">Belongs to the D-isomer specific 2-hydroxyacid dehydrogenase family.</text>
</comment>
<evidence type="ECO:0000313" key="5">
    <source>
        <dbReference type="EMBL" id="MBI3126053.1"/>
    </source>
</evidence>
<evidence type="ECO:0000313" key="6">
    <source>
        <dbReference type="Proteomes" id="UP000782312"/>
    </source>
</evidence>